<evidence type="ECO:0000313" key="2">
    <source>
        <dbReference type="EMBL" id="KPQ28012.1"/>
    </source>
</evidence>
<sequence length="108" mass="11853">MHPQVAVVVAEVLQALDLRGITAREAAAEVPSPEAVLVEMVVQTLQAHRELRPAEVAVALTVVLFLFVSMRVAALARQVRFVSLTLWMNLTSVLLMTLQIRRLIPTTG</sequence>
<keyword evidence="1" id="KW-0472">Membrane</keyword>
<feature type="transmembrane region" description="Helical" evidence="1">
    <location>
        <begin position="56"/>
        <end position="75"/>
    </location>
</feature>
<reference evidence="2 3" key="1">
    <citation type="submission" date="2015-09" db="EMBL/GenBank/DDBJ databases">
        <title>Identification and resolution of microdiversity through metagenomic sequencing of parallel consortia.</title>
        <authorList>
            <person name="Nelson W.C."/>
            <person name="Romine M.F."/>
            <person name="Lindemann S.R."/>
        </authorList>
    </citation>
    <scope>NUCLEOTIDE SEQUENCE [LARGE SCALE GENOMIC DNA]</scope>
    <source>
        <strain evidence="2">HL-55</strain>
    </source>
</reference>
<feature type="transmembrane region" description="Helical" evidence="1">
    <location>
        <begin position="81"/>
        <end position="100"/>
    </location>
</feature>
<accession>A0A0P7ZF75</accession>
<dbReference type="Proteomes" id="UP000050416">
    <property type="component" value="Unassembled WGS sequence"/>
</dbReference>
<comment type="caution">
    <text evidence="2">The sequence shown here is derived from an EMBL/GenBank/DDBJ whole genome shotgun (WGS) entry which is preliminary data.</text>
</comment>
<keyword evidence="1" id="KW-0812">Transmembrane</keyword>
<evidence type="ECO:0000313" key="3">
    <source>
        <dbReference type="Proteomes" id="UP000050416"/>
    </source>
</evidence>
<organism evidence="2 3">
    <name type="scientific">Marinobacter excellens HL-55</name>
    <dbReference type="NCBI Taxonomy" id="1305731"/>
    <lineage>
        <taxon>Bacteria</taxon>
        <taxon>Pseudomonadati</taxon>
        <taxon>Pseudomonadota</taxon>
        <taxon>Gammaproteobacteria</taxon>
        <taxon>Pseudomonadales</taxon>
        <taxon>Marinobacteraceae</taxon>
        <taxon>Marinobacter</taxon>
    </lineage>
</organism>
<protein>
    <submittedName>
        <fullName evidence="2">Uncharacterized protein</fullName>
    </submittedName>
</protein>
<dbReference type="AlphaFoldDB" id="A0A0P7ZF75"/>
<proteinExistence type="predicted"/>
<gene>
    <name evidence="2" type="ORF">HLUCCX14_12610</name>
</gene>
<name>A0A0P7ZF75_9GAMM</name>
<dbReference type="EMBL" id="LJZQ01000020">
    <property type="protein sequence ID" value="KPQ28012.1"/>
    <property type="molecule type" value="Genomic_DNA"/>
</dbReference>
<evidence type="ECO:0000256" key="1">
    <source>
        <dbReference type="SAM" id="Phobius"/>
    </source>
</evidence>
<keyword evidence="1" id="KW-1133">Transmembrane helix</keyword>